<organism evidence="1 2">
    <name type="scientific">Nemania bipapillata</name>
    <dbReference type="NCBI Taxonomy" id="110536"/>
    <lineage>
        <taxon>Eukaryota</taxon>
        <taxon>Fungi</taxon>
        <taxon>Dikarya</taxon>
        <taxon>Ascomycota</taxon>
        <taxon>Pezizomycotina</taxon>
        <taxon>Sordariomycetes</taxon>
        <taxon>Xylariomycetidae</taxon>
        <taxon>Xylariales</taxon>
        <taxon>Xylariaceae</taxon>
        <taxon>Nemania</taxon>
    </lineage>
</organism>
<gene>
    <name evidence="1" type="ORF">ONZ43_g4879</name>
</gene>
<protein>
    <submittedName>
        <fullName evidence="1">Uncharacterized protein</fullName>
    </submittedName>
</protein>
<dbReference type="EMBL" id="JAPESX010001400">
    <property type="protein sequence ID" value="KAJ8114538.1"/>
    <property type="molecule type" value="Genomic_DNA"/>
</dbReference>
<accession>A0ACC2IHD5</accession>
<name>A0ACC2IHD5_9PEZI</name>
<sequence length="181" mass="19288">MLEGSSAAGQNQGYGNLLAYRTGLVISGMFMACAILALNAGLVWNRTTGDAHANPQTGGASSEMHSELTHACRVLAKAGEKSTFAANLLRNLVGVLKQYSVKEIEGLVAPRPVSTPNLENGSGSGDTTFLTYAAQDRLQPIDDTINIADNFTTWNDLFATMPEMEGFDQLFAGLDYYCGPT</sequence>
<proteinExistence type="predicted"/>
<evidence type="ECO:0000313" key="1">
    <source>
        <dbReference type="EMBL" id="KAJ8114538.1"/>
    </source>
</evidence>
<dbReference type="Proteomes" id="UP001153334">
    <property type="component" value="Unassembled WGS sequence"/>
</dbReference>
<reference evidence="1" key="1">
    <citation type="submission" date="2022-11" db="EMBL/GenBank/DDBJ databases">
        <title>Genome Sequence of Nemania bipapillata.</title>
        <authorList>
            <person name="Buettner E."/>
        </authorList>
    </citation>
    <scope>NUCLEOTIDE SEQUENCE</scope>
    <source>
        <strain evidence="1">CP14</strain>
    </source>
</reference>
<keyword evidence="2" id="KW-1185">Reference proteome</keyword>
<comment type="caution">
    <text evidence="1">The sequence shown here is derived from an EMBL/GenBank/DDBJ whole genome shotgun (WGS) entry which is preliminary data.</text>
</comment>
<evidence type="ECO:0000313" key="2">
    <source>
        <dbReference type="Proteomes" id="UP001153334"/>
    </source>
</evidence>